<dbReference type="Pfam" id="PF16220">
    <property type="entry name" value="DUF4880"/>
    <property type="match status" value="1"/>
</dbReference>
<dbReference type="PANTHER" id="PTHR30273">
    <property type="entry name" value="PERIPLASMIC SIGNAL SENSOR AND SIGMA FACTOR ACTIVATOR FECR-RELATED"/>
    <property type="match status" value="1"/>
</dbReference>
<gene>
    <name evidence="3" type="ORF">GCM10009097_21680</name>
</gene>
<dbReference type="RefSeq" id="WP_343927514.1">
    <property type="nucleotide sequence ID" value="NZ_BAAAEN010000006.1"/>
</dbReference>
<accession>A0ABN1BS57</accession>
<evidence type="ECO:0000313" key="4">
    <source>
        <dbReference type="Proteomes" id="UP001501706"/>
    </source>
</evidence>
<dbReference type="InterPro" id="IPR012373">
    <property type="entry name" value="Ferrdict_sens_TM"/>
</dbReference>
<name>A0ABN1BS57_9BURK</name>
<dbReference type="Pfam" id="PF04773">
    <property type="entry name" value="FecR"/>
    <property type="match status" value="1"/>
</dbReference>
<reference evidence="3 4" key="1">
    <citation type="journal article" date="2019" name="Int. J. Syst. Evol. Microbiol.">
        <title>The Global Catalogue of Microorganisms (GCM) 10K type strain sequencing project: providing services to taxonomists for standard genome sequencing and annotation.</title>
        <authorList>
            <consortium name="The Broad Institute Genomics Platform"/>
            <consortium name="The Broad Institute Genome Sequencing Center for Infectious Disease"/>
            <person name="Wu L."/>
            <person name="Ma J."/>
        </authorList>
    </citation>
    <scope>NUCLEOTIDE SEQUENCE [LARGE SCALE GENOMIC DNA]</scope>
    <source>
        <strain evidence="3 4">JCM 14330</strain>
    </source>
</reference>
<dbReference type="PIRSF" id="PIRSF018266">
    <property type="entry name" value="FecR"/>
    <property type="match status" value="1"/>
</dbReference>
<evidence type="ECO:0000259" key="2">
    <source>
        <dbReference type="Pfam" id="PF16220"/>
    </source>
</evidence>
<sequence length="332" mass="36317">MAQGNVYADEIAARALDPSVVEQAADWLVRLEPGGDGADYEACRRWRAEKPEHELAWQRMADLHAGMRQSVQRIDRRAATVAIGQGVDLAAKRRRALKWLAGIAGVGTVTWAGRDALPWRSWTAQHHTAAGERQTLVLEDGTSLLLNTRTAVDVRYDSRVRRVVLIGGEIQVTTGRDRRPFHIETRTGRIRPIGTRFTVRNLDSAPGRTQVAVLEGSAMLEPSAGSAPLLVRAGQQASFTATSTQGPAAAGPTAGAWVEGVLAAQAMRLEDFLEELGRYRTGVLTCSRGIADLRITGVFPLADTDQVLQSLEHIFRVKVVRRTRYWVTVVAA</sequence>
<organism evidence="3 4">
    <name type="scientific">Pigmentiphaga daeguensis</name>
    <dbReference type="NCBI Taxonomy" id="414049"/>
    <lineage>
        <taxon>Bacteria</taxon>
        <taxon>Pseudomonadati</taxon>
        <taxon>Pseudomonadota</taxon>
        <taxon>Betaproteobacteria</taxon>
        <taxon>Burkholderiales</taxon>
        <taxon>Alcaligenaceae</taxon>
        <taxon>Pigmentiphaga</taxon>
    </lineage>
</organism>
<dbReference type="EMBL" id="BAAAEN010000006">
    <property type="protein sequence ID" value="GAA0504446.1"/>
    <property type="molecule type" value="Genomic_DNA"/>
</dbReference>
<dbReference type="InterPro" id="IPR006860">
    <property type="entry name" value="FecR"/>
</dbReference>
<protein>
    <submittedName>
        <fullName evidence="3">FecR family protein</fullName>
    </submittedName>
</protein>
<evidence type="ECO:0000313" key="3">
    <source>
        <dbReference type="EMBL" id="GAA0504446.1"/>
    </source>
</evidence>
<dbReference type="PANTHER" id="PTHR30273:SF2">
    <property type="entry name" value="PROTEIN FECR"/>
    <property type="match status" value="1"/>
</dbReference>
<feature type="domain" description="FecR protein" evidence="1">
    <location>
        <begin position="126"/>
        <end position="218"/>
    </location>
</feature>
<dbReference type="Proteomes" id="UP001501706">
    <property type="component" value="Unassembled WGS sequence"/>
</dbReference>
<comment type="caution">
    <text evidence="3">The sequence shown here is derived from an EMBL/GenBank/DDBJ whole genome shotgun (WGS) entry which is preliminary data.</text>
</comment>
<feature type="domain" description="FecR N-terminal" evidence="2">
    <location>
        <begin position="22"/>
        <end position="63"/>
    </location>
</feature>
<keyword evidence="4" id="KW-1185">Reference proteome</keyword>
<dbReference type="Gene3D" id="2.60.120.1440">
    <property type="match status" value="1"/>
</dbReference>
<dbReference type="InterPro" id="IPR032623">
    <property type="entry name" value="FecR_N"/>
</dbReference>
<proteinExistence type="predicted"/>
<evidence type="ECO:0000259" key="1">
    <source>
        <dbReference type="Pfam" id="PF04773"/>
    </source>
</evidence>